<dbReference type="STRING" id="471854.Dfer_2282"/>
<protein>
    <submittedName>
        <fullName evidence="1">Uncharacterized protein</fullName>
    </submittedName>
</protein>
<dbReference type="RefSeq" id="WP_015811755.1">
    <property type="nucleotide sequence ID" value="NC_013037.1"/>
</dbReference>
<dbReference type="HOGENOM" id="CLU_1945344_0_0_10"/>
<organism evidence="1 2">
    <name type="scientific">Dyadobacter fermentans (strain ATCC 700827 / DSM 18053 / CIP 107007 / KCTC 52180 / NS114)</name>
    <dbReference type="NCBI Taxonomy" id="471854"/>
    <lineage>
        <taxon>Bacteria</taxon>
        <taxon>Pseudomonadati</taxon>
        <taxon>Bacteroidota</taxon>
        <taxon>Cytophagia</taxon>
        <taxon>Cytophagales</taxon>
        <taxon>Spirosomataceae</taxon>
        <taxon>Dyadobacter</taxon>
    </lineage>
</organism>
<gene>
    <name evidence="1" type="ordered locus">Dfer_2282</name>
</gene>
<dbReference type="Proteomes" id="UP000002011">
    <property type="component" value="Chromosome"/>
</dbReference>
<keyword evidence="2" id="KW-1185">Reference proteome</keyword>
<proteinExistence type="predicted"/>
<evidence type="ECO:0000313" key="1">
    <source>
        <dbReference type="EMBL" id="ACT93503.1"/>
    </source>
</evidence>
<dbReference type="AlphaFoldDB" id="C6VZM5"/>
<accession>C6VZM5</accession>
<name>C6VZM5_DYAFD</name>
<dbReference type="EMBL" id="CP001619">
    <property type="protein sequence ID" value="ACT93503.1"/>
    <property type="molecule type" value="Genomic_DNA"/>
</dbReference>
<dbReference type="KEGG" id="dfe:Dfer_2282"/>
<evidence type="ECO:0000313" key="2">
    <source>
        <dbReference type="Proteomes" id="UP000002011"/>
    </source>
</evidence>
<reference evidence="1 2" key="1">
    <citation type="journal article" date="2009" name="Stand. Genomic Sci.">
        <title>Complete genome sequence of Dyadobacter fermentans type strain (NS114).</title>
        <authorList>
            <person name="Lang E."/>
            <person name="Lapidus A."/>
            <person name="Chertkov O."/>
            <person name="Brettin T."/>
            <person name="Detter J.C."/>
            <person name="Han C."/>
            <person name="Copeland A."/>
            <person name="Glavina Del Rio T."/>
            <person name="Nolan M."/>
            <person name="Chen F."/>
            <person name="Lucas S."/>
            <person name="Tice H."/>
            <person name="Cheng J.F."/>
            <person name="Land M."/>
            <person name="Hauser L."/>
            <person name="Chang Y.J."/>
            <person name="Jeffries C.D."/>
            <person name="Kopitz M."/>
            <person name="Bruce D."/>
            <person name="Goodwin L."/>
            <person name="Pitluck S."/>
            <person name="Ovchinnikova G."/>
            <person name="Pati A."/>
            <person name="Ivanova N."/>
            <person name="Mavrommatis K."/>
            <person name="Chen A."/>
            <person name="Palaniappan K."/>
            <person name="Chain P."/>
            <person name="Bristow J."/>
            <person name="Eisen J.A."/>
            <person name="Markowitz V."/>
            <person name="Hugenholtz P."/>
            <person name="Goker M."/>
            <person name="Rohde M."/>
            <person name="Kyrpides N.C."/>
            <person name="Klenk H.P."/>
        </authorList>
    </citation>
    <scope>NUCLEOTIDE SEQUENCE [LARGE SCALE GENOMIC DNA]</scope>
    <source>
        <strain evidence="2">ATCC 700827 / DSM 18053 / CIP 107007 / KCTC 52180 / NS114</strain>
    </source>
</reference>
<sequence>MKTLTLILLLACNIGTMSPARPIQQKKLFYYSWAIYKTNPSSRESHVLYSKVDHLIVSGNPSTHESNMSKIMDSWQQYLKRKRYQVINEATEWHNSEDEARKAWADQRAGYIANSTMKIEPQVNDWAKR</sequence>